<sequence>MKRRNATWTPSSKFGGRRPSLWGATKPWLEGLSYVAQLAAVVLAWYGYVHTVLPVFQKERLEEEMARLQLDQEKATSELLELRGLQETADARLRSSLDAAKEAQTRANQAIIDRGREATKAARLREQNERYGKVIASAKENILRLQWQQFIQQVGMSIAFSSENAFTYYWMMPYLRDAPADPPEWPDSFARSMASIDRIAADYPEENRSILSAKAKAYVRQHAGEIECPAPPGFVKHVVKERDEMLSAAAKVCETKLSGFGTGLMGLKFESAEP</sequence>
<keyword evidence="3" id="KW-1185">Reference proteome</keyword>
<accession>A0ABX0Q1L9</accession>
<comment type="caution">
    <text evidence="2">The sequence shown here is derived from an EMBL/GenBank/DDBJ whole genome shotgun (WGS) entry which is preliminary data.</text>
</comment>
<keyword evidence="1" id="KW-1133">Transmembrane helix</keyword>
<reference evidence="2 3" key="1">
    <citation type="journal article" date="2011" name="Curr. Microbiol.">
        <title>Luteibacter jiangsuensis sp. nov.: a methamidophos-degrading bacterium isolated from a methamidophos-manufacturing factory.</title>
        <authorList>
            <person name="Wang L."/>
            <person name="Wang G.L."/>
            <person name="Li S.P."/>
            <person name="Jiang J.D."/>
        </authorList>
    </citation>
    <scope>NUCLEOTIDE SEQUENCE [LARGE SCALE GENOMIC DNA]</scope>
    <source>
        <strain evidence="2 3">CGMCC 1.10133</strain>
    </source>
</reference>
<dbReference type="RefSeq" id="WP_167123711.1">
    <property type="nucleotide sequence ID" value="NZ_JAAQQR010000002.1"/>
</dbReference>
<dbReference type="EMBL" id="JAAQQR010000002">
    <property type="protein sequence ID" value="NID04237.1"/>
    <property type="molecule type" value="Genomic_DNA"/>
</dbReference>
<organism evidence="2 3">
    <name type="scientific">Luteibacter jiangsuensis</name>
    <dbReference type="NCBI Taxonomy" id="637577"/>
    <lineage>
        <taxon>Bacteria</taxon>
        <taxon>Pseudomonadati</taxon>
        <taxon>Pseudomonadota</taxon>
        <taxon>Gammaproteobacteria</taxon>
        <taxon>Lysobacterales</taxon>
        <taxon>Rhodanobacteraceae</taxon>
        <taxon>Luteibacter</taxon>
    </lineage>
</organism>
<proteinExistence type="predicted"/>
<evidence type="ECO:0000313" key="3">
    <source>
        <dbReference type="Proteomes" id="UP001429601"/>
    </source>
</evidence>
<keyword evidence="1" id="KW-0812">Transmembrane</keyword>
<evidence type="ECO:0000313" key="2">
    <source>
        <dbReference type="EMBL" id="NID04237.1"/>
    </source>
</evidence>
<evidence type="ECO:0000256" key="1">
    <source>
        <dbReference type="SAM" id="Phobius"/>
    </source>
</evidence>
<keyword evidence="1" id="KW-0472">Membrane</keyword>
<gene>
    <name evidence="2" type="ORF">HBF26_05025</name>
</gene>
<protein>
    <submittedName>
        <fullName evidence="2">Uncharacterized protein</fullName>
    </submittedName>
</protein>
<feature type="transmembrane region" description="Helical" evidence="1">
    <location>
        <begin position="34"/>
        <end position="56"/>
    </location>
</feature>
<dbReference type="Proteomes" id="UP001429601">
    <property type="component" value="Unassembled WGS sequence"/>
</dbReference>
<name>A0ABX0Q1L9_9GAMM</name>